<evidence type="ECO:0008006" key="3">
    <source>
        <dbReference type="Google" id="ProtNLM"/>
    </source>
</evidence>
<dbReference type="AlphaFoldDB" id="A0A1K9ZFW1"/>
<gene>
    <name evidence="1" type="ORF">NVI5450_1533</name>
</gene>
<dbReference type="InterPro" id="IPR018724">
    <property type="entry name" value="2OG-Fe_dioxygenase"/>
</dbReference>
<evidence type="ECO:0000313" key="2">
    <source>
        <dbReference type="Proteomes" id="UP000183794"/>
    </source>
</evidence>
<name>A0A1K9ZFW1_9GAMM</name>
<dbReference type="Gene3D" id="2.60.120.620">
    <property type="entry name" value="q2cbj1_9rhob like domain"/>
    <property type="match status" value="1"/>
</dbReference>
<sequence>MNGSFLIEAFQAPSTCAQNLGDFFNNLGADPYLESNCRFRAFSQYQKTETQFEKLDTSTFMQSSDVNRLIGNVERKFEDISSALDQHPDFQNLLNAFLERTNVDTTKQPIGVHQIRVVCSQDQSGSPAPEGIHQDGFDFVGIFCVKRDNIAGAFTQIFSSPVDQHPHMSTTLEENQFIIFNDRRYYHYVTETLPDQQDATGLRDVFVFTA</sequence>
<dbReference type="EMBL" id="FPLD01000049">
    <property type="protein sequence ID" value="SGY93965.1"/>
    <property type="molecule type" value="Genomic_DNA"/>
</dbReference>
<evidence type="ECO:0000313" key="1">
    <source>
        <dbReference type="EMBL" id="SGY93965.1"/>
    </source>
</evidence>
<dbReference type="RefSeq" id="WP_075476810.1">
    <property type="nucleotide sequence ID" value="NZ_CAWRBC010000150.1"/>
</dbReference>
<protein>
    <recommendedName>
        <fullName evidence="3">2OG-Fe dioxygenase family protein</fullName>
    </recommendedName>
</protein>
<dbReference type="Proteomes" id="UP000183794">
    <property type="component" value="Unassembled WGS sequence"/>
</dbReference>
<dbReference type="GO" id="GO:0051213">
    <property type="term" value="F:dioxygenase activity"/>
    <property type="evidence" value="ECO:0007669"/>
    <property type="project" value="InterPro"/>
</dbReference>
<organism evidence="1 2">
    <name type="scientific">Moritella viscosa</name>
    <dbReference type="NCBI Taxonomy" id="80854"/>
    <lineage>
        <taxon>Bacteria</taxon>
        <taxon>Pseudomonadati</taxon>
        <taxon>Pseudomonadota</taxon>
        <taxon>Gammaproteobacteria</taxon>
        <taxon>Alteromonadales</taxon>
        <taxon>Moritellaceae</taxon>
        <taxon>Moritella</taxon>
    </lineage>
</organism>
<dbReference type="Pfam" id="PF10014">
    <property type="entry name" value="2OG-Fe_Oxy_2"/>
    <property type="match status" value="1"/>
</dbReference>
<accession>A0A1K9ZFW1</accession>
<reference evidence="1 2" key="1">
    <citation type="submission" date="2016-11" db="EMBL/GenBank/DDBJ databases">
        <authorList>
            <person name="Jaros S."/>
            <person name="Januszkiewicz K."/>
            <person name="Wedrychowicz H."/>
        </authorList>
    </citation>
    <scope>NUCLEOTIDE SEQUENCE [LARGE SCALE GENOMIC DNA]</scope>
    <source>
        <strain evidence="1">NVI 5450</strain>
    </source>
</reference>
<proteinExistence type="predicted"/>
<dbReference type="OrthoDB" id="6681382at2"/>